<feature type="chain" id="PRO_5043763539" evidence="1">
    <location>
        <begin position="17"/>
        <end position="108"/>
    </location>
</feature>
<dbReference type="AlphaFoldDB" id="A0AAV2R8A0"/>
<evidence type="ECO:0000313" key="2">
    <source>
        <dbReference type="EMBL" id="CAL4120298.1"/>
    </source>
</evidence>
<dbReference type="Proteomes" id="UP001497623">
    <property type="component" value="Unassembled WGS sequence"/>
</dbReference>
<comment type="caution">
    <text evidence="2">The sequence shown here is derived from an EMBL/GenBank/DDBJ whole genome shotgun (WGS) entry which is preliminary data.</text>
</comment>
<proteinExistence type="predicted"/>
<keyword evidence="1" id="KW-0732">Signal</keyword>
<evidence type="ECO:0000313" key="3">
    <source>
        <dbReference type="Proteomes" id="UP001497623"/>
    </source>
</evidence>
<dbReference type="PROSITE" id="PS51257">
    <property type="entry name" value="PROKAR_LIPOPROTEIN"/>
    <property type="match status" value="1"/>
</dbReference>
<reference evidence="2 3" key="1">
    <citation type="submission" date="2024-05" db="EMBL/GenBank/DDBJ databases">
        <authorList>
            <person name="Wallberg A."/>
        </authorList>
    </citation>
    <scope>NUCLEOTIDE SEQUENCE [LARGE SCALE GENOMIC DNA]</scope>
</reference>
<organism evidence="2 3">
    <name type="scientific">Meganyctiphanes norvegica</name>
    <name type="common">Northern krill</name>
    <name type="synonym">Thysanopoda norvegica</name>
    <dbReference type="NCBI Taxonomy" id="48144"/>
    <lineage>
        <taxon>Eukaryota</taxon>
        <taxon>Metazoa</taxon>
        <taxon>Ecdysozoa</taxon>
        <taxon>Arthropoda</taxon>
        <taxon>Crustacea</taxon>
        <taxon>Multicrustacea</taxon>
        <taxon>Malacostraca</taxon>
        <taxon>Eumalacostraca</taxon>
        <taxon>Eucarida</taxon>
        <taxon>Euphausiacea</taxon>
        <taxon>Euphausiidae</taxon>
        <taxon>Meganyctiphanes</taxon>
    </lineage>
</organism>
<evidence type="ECO:0000256" key="1">
    <source>
        <dbReference type="SAM" id="SignalP"/>
    </source>
</evidence>
<accession>A0AAV2R8A0</accession>
<feature type="signal peptide" evidence="1">
    <location>
        <begin position="1"/>
        <end position="16"/>
    </location>
</feature>
<protein>
    <submittedName>
        <fullName evidence="2">Uncharacterized protein</fullName>
    </submittedName>
</protein>
<name>A0AAV2R8A0_MEGNR</name>
<gene>
    <name evidence="2" type="ORF">MNOR_LOCUS21981</name>
</gene>
<keyword evidence="3" id="KW-1185">Reference proteome</keyword>
<sequence>MKYIFLALLLVQTAWSLSCFVCVSKPSIPNNPDYDPNCELDGYTGATIESNSYYSCWTAIYDTGEVNRGHWSGDNYVDGECIMGTGYVSCYCTTDNCNSNLCQHCETD</sequence>
<dbReference type="EMBL" id="CAXKWB010018112">
    <property type="protein sequence ID" value="CAL4120298.1"/>
    <property type="molecule type" value="Genomic_DNA"/>
</dbReference>